<dbReference type="AlphaFoldDB" id="A0AAV6MH13"/>
<reference evidence="2 3" key="1">
    <citation type="journal article" date="2021" name="Hortic Res">
        <title>The domestication of Cucurbita argyrosperma as revealed by the genome of its wild relative.</title>
        <authorList>
            <person name="Barrera-Redondo J."/>
            <person name="Sanchez-de la Vega G."/>
            <person name="Aguirre-Liguori J.A."/>
            <person name="Castellanos-Morales G."/>
            <person name="Gutierrez-Guerrero Y.T."/>
            <person name="Aguirre-Dugua X."/>
            <person name="Aguirre-Planter E."/>
            <person name="Tenaillon M.I."/>
            <person name="Lira-Saade R."/>
            <person name="Eguiarte L.E."/>
        </authorList>
    </citation>
    <scope>NUCLEOTIDE SEQUENCE [LARGE SCALE GENOMIC DNA]</scope>
    <source>
        <strain evidence="2">JBR-2021</strain>
    </source>
</reference>
<feature type="compositionally biased region" description="Basic and acidic residues" evidence="1">
    <location>
        <begin position="87"/>
        <end position="102"/>
    </location>
</feature>
<evidence type="ECO:0000256" key="1">
    <source>
        <dbReference type="SAM" id="MobiDB-lite"/>
    </source>
</evidence>
<dbReference type="Proteomes" id="UP000685013">
    <property type="component" value="Chromosome 14"/>
</dbReference>
<name>A0AAV6MH13_9ROSI</name>
<proteinExistence type="predicted"/>
<evidence type="ECO:0000313" key="2">
    <source>
        <dbReference type="EMBL" id="KAG6580820.1"/>
    </source>
</evidence>
<feature type="compositionally biased region" description="Basic and acidic residues" evidence="1">
    <location>
        <begin position="45"/>
        <end position="66"/>
    </location>
</feature>
<organism evidence="2 3">
    <name type="scientific">Cucurbita argyrosperma subsp. sororia</name>
    <dbReference type="NCBI Taxonomy" id="37648"/>
    <lineage>
        <taxon>Eukaryota</taxon>
        <taxon>Viridiplantae</taxon>
        <taxon>Streptophyta</taxon>
        <taxon>Embryophyta</taxon>
        <taxon>Tracheophyta</taxon>
        <taxon>Spermatophyta</taxon>
        <taxon>Magnoliopsida</taxon>
        <taxon>eudicotyledons</taxon>
        <taxon>Gunneridae</taxon>
        <taxon>Pentapetalae</taxon>
        <taxon>rosids</taxon>
        <taxon>fabids</taxon>
        <taxon>Cucurbitales</taxon>
        <taxon>Cucurbitaceae</taxon>
        <taxon>Cucurbiteae</taxon>
        <taxon>Cucurbita</taxon>
    </lineage>
</organism>
<accession>A0AAV6MH13</accession>
<protein>
    <submittedName>
        <fullName evidence="2">Uncharacterized protein</fullName>
    </submittedName>
</protein>
<sequence>MKLNNRSKPSQPTSATVGLAQYGRVAMALCGADGGEAITPTERTAKENKRTTGDAVDRRWNEEEPRRCRRRRTSEETTGVRQPGRWVGERCKRQGSKRFREK</sequence>
<dbReference type="EMBL" id="JAGKQH010000014">
    <property type="protein sequence ID" value="KAG6580820.1"/>
    <property type="molecule type" value="Genomic_DNA"/>
</dbReference>
<keyword evidence="3" id="KW-1185">Reference proteome</keyword>
<feature type="region of interest" description="Disordered" evidence="1">
    <location>
        <begin position="45"/>
        <end position="102"/>
    </location>
</feature>
<evidence type="ECO:0000313" key="3">
    <source>
        <dbReference type="Proteomes" id="UP000685013"/>
    </source>
</evidence>
<gene>
    <name evidence="2" type="ORF">SDJN03_20822</name>
</gene>
<comment type="caution">
    <text evidence="2">The sequence shown here is derived from an EMBL/GenBank/DDBJ whole genome shotgun (WGS) entry which is preliminary data.</text>
</comment>
<feature type="non-terminal residue" evidence="2">
    <location>
        <position position="1"/>
    </location>
</feature>